<dbReference type="InterPro" id="IPR036291">
    <property type="entry name" value="NAD(P)-bd_dom_sf"/>
</dbReference>
<evidence type="ECO:0000313" key="3">
    <source>
        <dbReference type="EMBL" id="PQA86915.1"/>
    </source>
</evidence>
<evidence type="ECO:0000259" key="2">
    <source>
        <dbReference type="Pfam" id="PF09130"/>
    </source>
</evidence>
<dbReference type="RefSeq" id="WP_104831032.1">
    <property type="nucleotide sequence ID" value="NZ_PJCH01000011.1"/>
</dbReference>
<feature type="domain" description="Phosphogluconate dehydrogenase NAD-binding putative C-terminal" evidence="2">
    <location>
        <begin position="193"/>
        <end position="261"/>
    </location>
</feature>
<organism evidence="3 4">
    <name type="scientific">Hyphococcus luteus</name>
    <dbReference type="NCBI Taxonomy" id="2058213"/>
    <lineage>
        <taxon>Bacteria</taxon>
        <taxon>Pseudomonadati</taxon>
        <taxon>Pseudomonadota</taxon>
        <taxon>Alphaproteobacteria</taxon>
        <taxon>Parvularculales</taxon>
        <taxon>Parvularculaceae</taxon>
        <taxon>Hyphococcus</taxon>
    </lineage>
</organism>
<dbReference type="SUPFAM" id="SSF48179">
    <property type="entry name" value="6-phosphogluconate dehydrogenase C-terminal domain-like"/>
    <property type="match status" value="1"/>
</dbReference>
<proteinExistence type="predicted"/>
<dbReference type="InterPro" id="IPR013328">
    <property type="entry name" value="6PGD_dom2"/>
</dbReference>
<dbReference type="EMBL" id="PJCH01000011">
    <property type="protein sequence ID" value="PQA86915.1"/>
    <property type="molecule type" value="Genomic_DNA"/>
</dbReference>
<dbReference type="InterPro" id="IPR006115">
    <property type="entry name" value="6PGDH_NADP-bd"/>
</dbReference>
<dbReference type="Gene3D" id="3.40.50.720">
    <property type="entry name" value="NAD(P)-binding Rossmann-like Domain"/>
    <property type="match status" value="1"/>
</dbReference>
<accession>A0A2S7K343</accession>
<evidence type="ECO:0000313" key="4">
    <source>
        <dbReference type="Proteomes" id="UP000239504"/>
    </source>
</evidence>
<dbReference type="OrthoDB" id="4333at2"/>
<dbReference type="InterPro" id="IPR008927">
    <property type="entry name" value="6-PGluconate_DH-like_C_sf"/>
</dbReference>
<dbReference type="SUPFAM" id="SSF51735">
    <property type="entry name" value="NAD(P)-binding Rossmann-fold domains"/>
    <property type="match status" value="1"/>
</dbReference>
<dbReference type="PANTHER" id="PTHR43580">
    <property type="entry name" value="OXIDOREDUCTASE GLYR1-RELATED"/>
    <property type="match status" value="1"/>
</dbReference>
<keyword evidence="4" id="KW-1185">Reference proteome</keyword>
<feature type="domain" description="6-phosphogluconate dehydrogenase NADP-binding" evidence="1">
    <location>
        <begin position="6"/>
        <end position="123"/>
    </location>
</feature>
<protein>
    <submittedName>
        <fullName evidence="3">NAD(P)-dependent oxidoreductase</fullName>
    </submittedName>
</protein>
<dbReference type="InterPro" id="IPR015814">
    <property type="entry name" value="Pgluconate_DH_NAD-bd_C"/>
</dbReference>
<name>A0A2S7K343_9PROT</name>
<dbReference type="PANTHER" id="PTHR43580:SF2">
    <property type="entry name" value="CYTOKINE-LIKE NUCLEAR FACTOR N-PAC"/>
    <property type="match status" value="1"/>
</dbReference>
<dbReference type="Gene3D" id="1.10.1040.10">
    <property type="entry name" value="N-(1-d-carboxylethyl)-l-norvaline Dehydrogenase, domain 2"/>
    <property type="match status" value="1"/>
</dbReference>
<dbReference type="InterPro" id="IPR051265">
    <property type="entry name" value="HIBADH-related_NP60_sf"/>
</dbReference>
<gene>
    <name evidence="3" type="ORF">CW354_15715</name>
</gene>
<comment type="caution">
    <text evidence="3">The sequence shown here is derived from an EMBL/GenBank/DDBJ whole genome shotgun (WGS) entry which is preliminary data.</text>
</comment>
<dbReference type="Pfam" id="PF09130">
    <property type="entry name" value="DUF1932"/>
    <property type="match status" value="1"/>
</dbReference>
<reference evidence="3 4" key="1">
    <citation type="submission" date="2017-12" db="EMBL/GenBank/DDBJ databases">
        <authorList>
            <person name="Hurst M.R.H."/>
        </authorList>
    </citation>
    <scope>NUCLEOTIDE SEQUENCE [LARGE SCALE GENOMIC DNA]</scope>
    <source>
        <strain evidence="3 4">SY-3-19</strain>
    </source>
</reference>
<dbReference type="Proteomes" id="UP000239504">
    <property type="component" value="Unassembled WGS sequence"/>
</dbReference>
<dbReference type="AlphaFoldDB" id="A0A2S7K343"/>
<dbReference type="Pfam" id="PF03446">
    <property type="entry name" value="NAD_binding_2"/>
    <property type="match status" value="1"/>
</dbReference>
<evidence type="ECO:0000259" key="1">
    <source>
        <dbReference type="Pfam" id="PF03446"/>
    </source>
</evidence>
<sequence length="293" mass="31003">MNADLNICLLGFGEVGQTLAEDLAPKNVSLSAWDILFLDPTSETSKAAGALTKSEHAEDAAKNADIIISAVTAAQTLDAAQSVAGALKPGAVFLDLNSASPGVKTRTAELINASGGRYVESAVMSPIGPKRIACPMLFGGPYAEEFLPRAYELGFTGAKVFSEKYGKASAAKMCRSVVVKGVEALLTESLLSARHYGVEDTVVASLSDLFPGPDWEKLSAYMISRALEHGKRRAEEMREVAKTVEDAGLSPLMSSACAERQDISAAYRYALENKDLPDMLDAILKGAGPERAL</sequence>
<dbReference type="GO" id="GO:0050661">
    <property type="term" value="F:NADP binding"/>
    <property type="evidence" value="ECO:0007669"/>
    <property type="project" value="InterPro"/>
</dbReference>